<dbReference type="RefSeq" id="WP_193905281.1">
    <property type="nucleotide sequence ID" value="NZ_JADEXG010000007.1"/>
</dbReference>
<evidence type="ECO:0000313" key="3">
    <source>
        <dbReference type="Proteomes" id="UP000636505"/>
    </source>
</evidence>
<protein>
    <submittedName>
        <fullName evidence="2">STAS domain-containing protein</fullName>
    </submittedName>
</protein>
<dbReference type="GO" id="GO:0043856">
    <property type="term" value="F:anti-sigma factor antagonist activity"/>
    <property type="evidence" value="ECO:0007669"/>
    <property type="project" value="TreeGrafter"/>
</dbReference>
<keyword evidence="3" id="KW-1185">Reference proteome</keyword>
<dbReference type="InterPro" id="IPR036513">
    <property type="entry name" value="STAS_dom_sf"/>
</dbReference>
<feature type="domain" description="STAS" evidence="1">
    <location>
        <begin position="1"/>
        <end position="109"/>
    </location>
</feature>
<dbReference type="PANTHER" id="PTHR33495">
    <property type="entry name" value="ANTI-SIGMA FACTOR ANTAGONIST TM_1081-RELATED-RELATED"/>
    <property type="match status" value="1"/>
</dbReference>
<comment type="caution">
    <text evidence="2">The sequence shown here is derived from an EMBL/GenBank/DDBJ whole genome shotgun (WGS) entry which is preliminary data.</text>
</comment>
<evidence type="ECO:0000259" key="1">
    <source>
        <dbReference type="PROSITE" id="PS50801"/>
    </source>
</evidence>
<dbReference type="CDD" id="cd07043">
    <property type="entry name" value="STAS_anti-anti-sigma_factors"/>
    <property type="match status" value="1"/>
</dbReference>
<dbReference type="PANTHER" id="PTHR33495:SF2">
    <property type="entry name" value="ANTI-SIGMA FACTOR ANTAGONIST TM_1081-RELATED"/>
    <property type="match status" value="1"/>
</dbReference>
<name>A0A8J7ABJ6_9CYAN</name>
<dbReference type="PROSITE" id="PS50801">
    <property type="entry name" value="STAS"/>
    <property type="match status" value="1"/>
</dbReference>
<dbReference type="InterPro" id="IPR002645">
    <property type="entry name" value="STAS_dom"/>
</dbReference>
<dbReference type="Pfam" id="PF01740">
    <property type="entry name" value="STAS"/>
    <property type="match status" value="1"/>
</dbReference>
<dbReference type="EMBL" id="JADEXG010000007">
    <property type="protein sequence ID" value="MBE9076619.1"/>
    <property type="molecule type" value="Genomic_DNA"/>
</dbReference>
<reference evidence="2" key="1">
    <citation type="submission" date="2020-10" db="EMBL/GenBank/DDBJ databases">
        <authorList>
            <person name="Castelo-Branco R."/>
            <person name="Eusebio N."/>
            <person name="Adriana R."/>
            <person name="Vieira A."/>
            <person name="Brugerolle De Fraissinette N."/>
            <person name="Rezende De Castro R."/>
            <person name="Schneider M.P."/>
            <person name="Vasconcelos V."/>
            <person name="Leao P.N."/>
        </authorList>
    </citation>
    <scope>NUCLEOTIDE SEQUENCE</scope>
    <source>
        <strain evidence="2">LEGE 07310</strain>
    </source>
</reference>
<dbReference type="SUPFAM" id="SSF52091">
    <property type="entry name" value="SpoIIaa-like"/>
    <property type="match status" value="1"/>
</dbReference>
<dbReference type="Proteomes" id="UP000636505">
    <property type="component" value="Unassembled WGS sequence"/>
</dbReference>
<dbReference type="Gene3D" id="3.30.750.24">
    <property type="entry name" value="STAS domain"/>
    <property type="match status" value="1"/>
</dbReference>
<sequence length="109" mass="11697">MQILNSSITVIRPAGALDAKSASQFQQQLISAISAEHALELRVDMSQVESLDNAGLVCLMSALNTAQMLRKRLSICSVPPSIQIVFELTQLDRIFTLLESAASPQVAAA</sequence>
<evidence type="ECO:0000313" key="2">
    <source>
        <dbReference type="EMBL" id="MBE9076619.1"/>
    </source>
</evidence>
<organism evidence="2 3">
    <name type="scientific">Vasconcelosia minhoensis LEGE 07310</name>
    <dbReference type="NCBI Taxonomy" id="915328"/>
    <lineage>
        <taxon>Bacteria</taxon>
        <taxon>Bacillati</taxon>
        <taxon>Cyanobacteriota</taxon>
        <taxon>Cyanophyceae</taxon>
        <taxon>Nodosilineales</taxon>
        <taxon>Cymatolegaceae</taxon>
        <taxon>Vasconcelosia</taxon>
        <taxon>Vasconcelosia minhoensis</taxon>
    </lineage>
</organism>
<proteinExistence type="predicted"/>
<accession>A0A8J7ABJ6</accession>
<dbReference type="AlphaFoldDB" id="A0A8J7ABJ6"/>
<gene>
    <name evidence="2" type="ORF">IQ241_04795</name>
</gene>